<evidence type="ECO:0000256" key="1">
    <source>
        <dbReference type="SAM" id="MobiDB-lite"/>
    </source>
</evidence>
<sequence>MSSNRHGKENPLSGATSFKESEKSTPDLHTCDLMYIDLSGTQFIKGGALRLPASTAFSFETEQMTNQLIGTLLDELPVSQKTETAVQHRFRLVFGHLRTEGLSDALELHLIIHQSRSFILRALSLQYLNCSFYVFTSNPYRVSLPSDDVFHILIDMIGETSCPLCTSTTKQANPGQHHTWSWKYLSVDSKIPNHDHKPDGSCSGFTESMIPLLTSSNEDIVKSTLRLLAQAVTGGSFHRAPWADSRILILAGRDHSVRAVLRFSSRFLSRNRTFCIFPKVEKLTPNTLFSENRSQNSLNNQRNIGFIPFTYRTDSDCNDSEVGMKG</sequence>
<reference evidence="2 3" key="1">
    <citation type="journal article" date="2022" name="bioRxiv">
        <title>Genomics of Preaxostyla Flagellates Illuminates Evolutionary Transitions and the Path Towards Mitochondrial Loss.</title>
        <authorList>
            <person name="Novak L.V.F."/>
            <person name="Treitli S.C."/>
            <person name="Pyrih J."/>
            <person name="Halakuc P."/>
            <person name="Pipaliya S.V."/>
            <person name="Vacek V."/>
            <person name="Brzon O."/>
            <person name="Soukal P."/>
            <person name="Eme L."/>
            <person name="Dacks J.B."/>
            <person name="Karnkowska A."/>
            <person name="Elias M."/>
            <person name="Hampl V."/>
        </authorList>
    </citation>
    <scope>NUCLEOTIDE SEQUENCE [LARGE SCALE GENOMIC DNA]</scope>
    <source>
        <strain evidence="2">NAU3</strain>
        <tissue evidence="2">Gut</tissue>
    </source>
</reference>
<keyword evidence="3" id="KW-1185">Reference proteome</keyword>
<feature type="region of interest" description="Disordered" evidence="1">
    <location>
        <begin position="1"/>
        <end position="25"/>
    </location>
</feature>
<evidence type="ECO:0000313" key="3">
    <source>
        <dbReference type="Proteomes" id="UP001281761"/>
    </source>
</evidence>
<gene>
    <name evidence="2" type="ORF">BLNAU_11419</name>
</gene>
<dbReference type="Proteomes" id="UP001281761">
    <property type="component" value="Unassembled WGS sequence"/>
</dbReference>
<proteinExistence type="predicted"/>
<dbReference type="EMBL" id="JARBJD010000088">
    <property type="protein sequence ID" value="KAK2953698.1"/>
    <property type="molecule type" value="Genomic_DNA"/>
</dbReference>
<evidence type="ECO:0000313" key="2">
    <source>
        <dbReference type="EMBL" id="KAK2953698.1"/>
    </source>
</evidence>
<accession>A0ABQ9XMR5</accession>
<organism evidence="2 3">
    <name type="scientific">Blattamonas nauphoetae</name>
    <dbReference type="NCBI Taxonomy" id="2049346"/>
    <lineage>
        <taxon>Eukaryota</taxon>
        <taxon>Metamonada</taxon>
        <taxon>Preaxostyla</taxon>
        <taxon>Oxymonadida</taxon>
        <taxon>Blattamonas</taxon>
    </lineage>
</organism>
<name>A0ABQ9XMR5_9EUKA</name>
<comment type="caution">
    <text evidence="2">The sequence shown here is derived from an EMBL/GenBank/DDBJ whole genome shotgun (WGS) entry which is preliminary data.</text>
</comment>
<protein>
    <submittedName>
        <fullName evidence="2">Uncharacterized protein</fullName>
    </submittedName>
</protein>